<gene>
    <name evidence="8" type="ORF">BG60_03060</name>
</gene>
<protein>
    <submittedName>
        <fullName evidence="8">MFS transporter permease</fullName>
    </submittedName>
</protein>
<comment type="subcellular location">
    <subcellularLocation>
        <location evidence="1">Cell membrane</location>
        <topology evidence="1">Multi-pass membrane protein</topology>
    </subcellularLocation>
</comment>
<dbReference type="Proteomes" id="UP000027451">
    <property type="component" value="Unassembled WGS sequence"/>
</dbReference>
<evidence type="ECO:0000256" key="5">
    <source>
        <dbReference type="ARBA" id="ARBA00023136"/>
    </source>
</evidence>
<dbReference type="OrthoDB" id="9810492at2"/>
<evidence type="ECO:0000313" key="8">
    <source>
        <dbReference type="EMBL" id="KDR34146.1"/>
    </source>
</evidence>
<feature type="domain" description="Major facilitator superfamily (MFS) profile" evidence="7">
    <location>
        <begin position="14"/>
        <end position="396"/>
    </location>
</feature>
<dbReference type="GO" id="GO:0005886">
    <property type="term" value="C:plasma membrane"/>
    <property type="evidence" value="ECO:0007669"/>
    <property type="project" value="UniProtKB-SubCell"/>
</dbReference>
<dbReference type="InterPro" id="IPR011701">
    <property type="entry name" value="MFS"/>
</dbReference>
<feature type="transmembrane region" description="Helical" evidence="6">
    <location>
        <begin position="336"/>
        <end position="361"/>
    </location>
</feature>
<dbReference type="RefSeq" id="WP_008346909.1">
    <property type="nucleotide sequence ID" value="NZ_CP084286.1"/>
</dbReference>
<feature type="transmembrane region" description="Helical" evidence="6">
    <location>
        <begin position="84"/>
        <end position="107"/>
    </location>
</feature>
<keyword evidence="3 6" id="KW-0812">Transmembrane</keyword>
<dbReference type="InterPro" id="IPR020846">
    <property type="entry name" value="MFS_dom"/>
</dbReference>
<dbReference type="InterPro" id="IPR036259">
    <property type="entry name" value="MFS_trans_sf"/>
</dbReference>
<dbReference type="Gene3D" id="1.20.1250.20">
    <property type="entry name" value="MFS general substrate transporter like domains"/>
    <property type="match status" value="1"/>
</dbReference>
<feature type="transmembrane region" description="Helical" evidence="6">
    <location>
        <begin position="144"/>
        <end position="163"/>
    </location>
</feature>
<evidence type="ECO:0000256" key="6">
    <source>
        <dbReference type="SAM" id="Phobius"/>
    </source>
</evidence>
<evidence type="ECO:0000256" key="2">
    <source>
        <dbReference type="ARBA" id="ARBA00022475"/>
    </source>
</evidence>
<feature type="transmembrane region" description="Helical" evidence="6">
    <location>
        <begin position="217"/>
        <end position="239"/>
    </location>
</feature>
<keyword evidence="9" id="KW-1185">Reference proteome</keyword>
<evidence type="ECO:0000256" key="1">
    <source>
        <dbReference type="ARBA" id="ARBA00004651"/>
    </source>
</evidence>
<evidence type="ECO:0000313" key="9">
    <source>
        <dbReference type="Proteomes" id="UP000027451"/>
    </source>
</evidence>
<dbReference type="SUPFAM" id="SSF103473">
    <property type="entry name" value="MFS general substrate transporter"/>
    <property type="match status" value="1"/>
</dbReference>
<dbReference type="PROSITE" id="PS00216">
    <property type="entry name" value="SUGAR_TRANSPORT_1"/>
    <property type="match status" value="1"/>
</dbReference>
<comment type="caution">
    <text evidence="8">The sequence shown here is derived from an EMBL/GenBank/DDBJ whole genome shotgun (WGS) entry which is preliminary data.</text>
</comment>
<name>A0A656QSC4_9BURK</name>
<dbReference type="InterPro" id="IPR050189">
    <property type="entry name" value="MFS_Efflux_Transporters"/>
</dbReference>
<keyword evidence="5 6" id="KW-0472">Membrane</keyword>
<dbReference type="InterPro" id="IPR005829">
    <property type="entry name" value="Sugar_transporter_CS"/>
</dbReference>
<feature type="transmembrane region" description="Helical" evidence="6">
    <location>
        <begin position="12"/>
        <end position="32"/>
    </location>
</feature>
<feature type="transmembrane region" description="Helical" evidence="6">
    <location>
        <begin position="169"/>
        <end position="189"/>
    </location>
</feature>
<dbReference type="PANTHER" id="PTHR43124:SF3">
    <property type="entry name" value="CHLORAMPHENICOL EFFLUX PUMP RV0191"/>
    <property type="match status" value="1"/>
</dbReference>
<feature type="transmembrane region" description="Helical" evidence="6">
    <location>
        <begin position="373"/>
        <end position="391"/>
    </location>
</feature>
<dbReference type="EMBL" id="JFHD01000001">
    <property type="protein sequence ID" value="KDR34146.1"/>
    <property type="molecule type" value="Genomic_DNA"/>
</dbReference>
<dbReference type="AlphaFoldDB" id="A0A656QSC4"/>
<evidence type="ECO:0000256" key="3">
    <source>
        <dbReference type="ARBA" id="ARBA00022692"/>
    </source>
</evidence>
<dbReference type="Pfam" id="PF07690">
    <property type="entry name" value="MFS_1"/>
    <property type="match status" value="1"/>
</dbReference>
<organism evidence="8 9">
    <name type="scientific">Caballeronia zhejiangensis</name>
    <dbReference type="NCBI Taxonomy" id="871203"/>
    <lineage>
        <taxon>Bacteria</taxon>
        <taxon>Pseudomonadati</taxon>
        <taxon>Pseudomonadota</taxon>
        <taxon>Betaproteobacteria</taxon>
        <taxon>Burkholderiales</taxon>
        <taxon>Burkholderiaceae</taxon>
        <taxon>Caballeronia</taxon>
    </lineage>
</organism>
<keyword evidence="4 6" id="KW-1133">Transmembrane helix</keyword>
<feature type="transmembrane region" description="Helical" evidence="6">
    <location>
        <begin position="53"/>
        <end position="72"/>
    </location>
</feature>
<dbReference type="PROSITE" id="PS50850">
    <property type="entry name" value="MFS"/>
    <property type="match status" value="1"/>
</dbReference>
<feature type="transmembrane region" description="Helical" evidence="6">
    <location>
        <begin position="281"/>
        <end position="299"/>
    </location>
</feature>
<dbReference type="PANTHER" id="PTHR43124">
    <property type="entry name" value="PURINE EFFLUX PUMP PBUE"/>
    <property type="match status" value="1"/>
</dbReference>
<feature type="transmembrane region" description="Helical" evidence="6">
    <location>
        <begin position="251"/>
        <end position="269"/>
    </location>
</feature>
<keyword evidence="2" id="KW-1003">Cell membrane</keyword>
<reference evidence="8 9" key="1">
    <citation type="submission" date="2014-03" db="EMBL/GenBank/DDBJ databases">
        <title>Draft Genome Sequences of Four Burkholderia Strains.</title>
        <authorList>
            <person name="Liu X.Y."/>
            <person name="Li C.X."/>
            <person name="Xu J.H."/>
        </authorList>
    </citation>
    <scope>NUCLEOTIDE SEQUENCE [LARGE SCALE GENOMIC DNA]</scope>
    <source>
        <strain evidence="8 9">OP-1</strain>
    </source>
</reference>
<accession>A0A656QSC4</accession>
<evidence type="ECO:0000256" key="4">
    <source>
        <dbReference type="ARBA" id="ARBA00022989"/>
    </source>
</evidence>
<evidence type="ECO:0000259" key="7">
    <source>
        <dbReference type="PROSITE" id="PS50850"/>
    </source>
</evidence>
<feature type="transmembrane region" description="Helical" evidence="6">
    <location>
        <begin position="305"/>
        <end position="324"/>
    </location>
</feature>
<proteinExistence type="predicted"/>
<dbReference type="GO" id="GO:0022857">
    <property type="term" value="F:transmembrane transporter activity"/>
    <property type="evidence" value="ECO:0007669"/>
    <property type="project" value="InterPro"/>
</dbReference>
<sequence>MTSNRWDTSYEWKAVTLLALGFGLVGLDRWLIAPLFPAMMKDLHLTAQDVGNCIGILGLSWGVFAALMGGISDKIGRRKVLIPAIIAFSLLSGFSGVAGGLASLLAVRSLMGVAEGSFCPTSFAATADASHPKRRGFNLGLQQSGFALFGLALSPIIATQLLNVVSWRWVFALVSIPGLILGVLMFFVIREPASAPAQQQAAKGNWRDVLKSRNIPVAMVALFCAMTGVFVLGAMLPLYLTDYLALDTQRMGIVVSAIGFGGFVGQFALPGLSDLVGRRLASIAGFAGTAVMLYVFRGVGAQPLVLFIVLFVASFFTLGLVSLLSGPVATEAAPIGMVSTAIGIVVGAGEIFGGGVAPAIAGFVATRFGIQNILWLPICAVILGIGVSLLLEETAPARVRGKARGVGLVGGEQPE</sequence>